<keyword evidence="2" id="KW-0378">Hydrolase</keyword>
<dbReference type="RefSeq" id="WP_310066629.1">
    <property type="nucleotide sequence ID" value="NZ_JAVDQN010000002.1"/>
</dbReference>
<protein>
    <submittedName>
        <fullName evidence="7">Phosphodiesterase</fullName>
    </submittedName>
</protein>
<comment type="caution">
    <text evidence="7">The sequence shown here is derived from an EMBL/GenBank/DDBJ whole genome shotgun (WGS) entry which is preliminary data.</text>
</comment>
<proteinExistence type="inferred from homology"/>
<keyword evidence="3" id="KW-0408">Iron</keyword>
<dbReference type="SUPFAM" id="SSF56300">
    <property type="entry name" value="Metallo-dependent phosphatases"/>
    <property type="match status" value="1"/>
</dbReference>
<evidence type="ECO:0000256" key="4">
    <source>
        <dbReference type="ARBA" id="ARBA00025742"/>
    </source>
</evidence>
<dbReference type="Gene3D" id="3.60.21.10">
    <property type="match status" value="2"/>
</dbReference>
<evidence type="ECO:0000256" key="3">
    <source>
        <dbReference type="ARBA" id="ARBA00023004"/>
    </source>
</evidence>
<keyword evidence="8" id="KW-1185">Reference proteome</keyword>
<organism evidence="7 8">
    <name type="scientific">Paraburkholderia caledonica</name>
    <dbReference type="NCBI Taxonomy" id="134536"/>
    <lineage>
        <taxon>Bacteria</taxon>
        <taxon>Pseudomonadati</taxon>
        <taxon>Pseudomonadota</taxon>
        <taxon>Betaproteobacteria</taxon>
        <taxon>Burkholderiales</taxon>
        <taxon>Burkholderiaceae</taxon>
        <taxon>Paraburkholderia</taxon>
    </lineage>
</organism>
<feature type="domain" description="Calcineurin-like phosphoesterase" evidence="6">
    <location>
        <begin position="40"/>
        <end position="299"/>
    </location>
</feature>
<dbReference type="Proteomes" id="UP001185254">
    <property type="component" value="Unassembled WGS sequence"/>
</dbReference>
<feature type="compositionally biased region" description="Basic and acidic residues" evidence="5">
    <location>
        <begin position="831"/>
        <end position="841"/>
    </location>
</feature>
<dbReference type="PANTHER" id="PTHR42988:SF2">
    <property type="entry name" value="CYCLIC NUCLEOTIDE PHOSPHODIESTERASE CBUA0032-RELATED"/>
    <property type="match status" value="1"/>
</dbReference>
<dbReference type="PANTHER" id="PTHR42988">
    <property type="entry name" value="PHOSPHOHYDROLASE"/>
    <property type="match status" value="1"/>
</dbReference>
<feature type="region of interest" description="Disordered" evidence="5">
    <location>
        <begin position="831"/>
        <end position="862"/>
    </location>
</feature>
<dbReference type="InterPro" id="IPR050884">
    <property type="entry name" value="CNP_phosphodiesterase-III"/>
</dbReference>
<reference evidence="7 8" key="1">
    <citation type="submission" date="2023-07" db="EMBL/GenBank/DDBJ databases">
        <title>Sorghum-associated microbial communities from plants grown in Nebraska, USA.</title>
        <authorList>
            <person name="Schachtman D."/>
        </authorList>
    </citation>
    <scope>NUCLEOTIDE SEQUENCE [LARGE SCALE GENOMIC DNA]</scope>
    <source>
        <strain evidence="7 8">DS1039</strain>
    </source>
</reference>
<dbReference type="EMBL" id="JAVDQN010000002">
    <property type="protein sequence ID" value="MDR6376222.1"/>
    <property type="molecule type" value="Genomic_DNA"/>
</dbReference>
<evidence type="ECO:0000256" key="1">
    <source>
        <dbReference type="ARBA" id="ARBA00022723"/>
    </source>
</evidence>
<accession>A0ABU1KZ97</accession>
<dbReference type="Pfam" id="PF00149">
    <property type="entry name" value="Metallophos"/>
    <property type="match status" value="1"/>
</dbReference>
<dbReference type="InterPro" id="IPR029052">
    <property type="entry name" value="Metallo-depent_PP-like"/>
</dbReference>
<evidence type="ECO:0000313" key="7">
    <source>
        <dbReference type="EMBL" id="MDR6376222.1"/>
    </source>
</evidence>
<feature type="compositionally biased region" description="Polar residues" evidence="5">
    <location>
        <begin position="846"/>
        <end position="859"/>
    </location>
</feature>
<evidence type="ECO:0000313" key="8">
    <source>
        <dbReference type="Proteomes" id="UP001185254"/>
    </source>
</evidence>
<dbReference type="InterPro" id="IPR004843">
    <property type="entry name" value="Calcineurin-like_PHP"/>
</dbReference>
<evidence type="ECO:0000256" key="5">
    <source>
        <dbReference type="SAM" id="MobiDB-lite"/>
    </source>
</evidence>
<keyword evidence="1" id="KW-0479">Metal-binding</keyword>
<evidence type="ECO:0000256" key="2">
    <source>
        <dbReference type="ARBA" id="ARBA00022801"/>
    </source>
</evidence>
<name>A0ABU1KZ97_9BURK</name>
<gene>
    <name evidence="7" type="ORF">J2776_002922</name>
</gene>
<comment type="similarity">
    <text evidence="4">Belongs to the cyclic nucleotide phosphodiesterase class-III family.</text>
</comment>
<evidence type="ECO:0000259" key="6">
    <source>
        <dbReference type="Pfam" id="PF00149"/>
    </source>
</evidence>
<sequence length="888" mass="98017">MSSVTAGLETSAAAEGLANPDAAPSEPQQAHGAAATSSPFRILHISDVHFGAHFDPSLWAYVTALVARERPNLIVCTGDIVDHGSLFMLAVARVTLEKLAAAAGTDCVLRVVPGNHDRGLFGNFALGPRVRHFEALFGANPIGVKDVPTYDVHASRGFLWRWMCRGWTTGKLAVPRLRWGFTAGEAKRLPLLRDDDPAEVSLIYLDSNYGMRLATGSVDVKQLMHLQAGILSRRDEQPERAFVPRIALMHHHPLPIPHASIKEGLTSFEPFLVLRNAGSVLRELNRCDVDLVLHGHKHYSSFGKLGYATDDHNEGEIAVLAAGSTGVTHSESGRNSVNFIDIFPNGQMAYTTIAYGGGRGQAVTELFRNNRPIHTLEMHKRRAFRRGLEHHGQHAYILRKKLHIGEWGLARVQESVERLRIDRGLVASVRPIRLAVSLGGMNPASVRLDDQSKSSGYVITGLQTSPSQRLHFGIDLRQPLTSATPALSYGYTYAEFNTYILSEWEAAQAAEYDRSNGRVGRSAGLDFVSLVVRIPAKRLSLSAKIKTLTVGEEPNVRVMRWSGYPKVSLDGAREFVEQDGEWVLDANLSAHETGRLRKNSEDMWTLDVEYPLVGHRYDITWRVRDKVAVADINAMRTAVAIRKRLLFDSRQRGMHSERNACERLGELLGPFSSYLHDCFKSHIDVRELFAVAMFIYDEEHQCLRQINEIRLGGGATLTERKDDLCLPLGEGVAGAALKRGVTVTYTAPELSDDSHEGSYLYESKPDGRRQKWQVMHALPLYSLPSGPGPVVFGWEGRSAQEAVGVLTIASTAPDSGLLQIPLKRNESDVLNEKADDEKESAGELSASGTSDQDASSNSTEKLRKPSLDKVWMFAHWIISQSCSARPKS</sequence>